<protein>
    <submittedName>
        <fullName evidence="2">Pol polyprotein</fullName>
    </submittedName>
</protein>
<evidence type="ECO:0000259" key="1">
    <source>
        <dbReference type="PROSITE" id="PS50878"/>
    </source>
</evidence>
<gene>
    <name evidence="2" type="ORF">ElyMa_000752200</name>
</gene>
<dbReference type="SUPFAM" id="SSF56672">
    <property type="entry name" value="DNA/RNA polymerases"/>
    <property type="match status" value="1"/>
</dbReference>
<dbReference type="PANTHER" id="PTHR37984:SF5">
    <property type="entry name" value="PROTEIN NYNRIN-LIKE"/>
    <property type="match status" value="1"/>
</dbReference>
<dbReference type="Proteomes" id="UP000762676">
    <property type="component" value="Unassembled WGS sequence"/>
</dbReference>
<dbReference type="EMBL" id="BMAT01001534">
    <property type="protein sequence ID" value="GFR87683.1"/>
    <property type="molecule type" value="Genomic_DNA"/>
</dbReference>
<sequence length="204" mass="23505">MNDLGIIEKVTDPTDWCSPMVPVLKKNGEVRICTDFKNLNKHLKRERYRVPTADFLIHKLTGSTVFSKLDLASGFWQIPLDQDTAKLTTFITPCGRSYYKPLPFGISSAPEIFQRTMVEILRNESNTICYMDGILIYSKNRKEHEKHLRRYSQIEKECLGIVWACERFDKYLTGLAHFTAVTDHKPLLPIVNKKGIPEAPTRCK</sequence>
<dbReference type="InterPro" id="IPR050951">
    <property type="entry name" value="Retrovirus_Pol_polyprotein"/>
</dbReference>
<dbReference type="CDD" id="cd01647">
    <property type="entry name" value="RT_LTR"/>
    <property type="match status" value="1"/>
</dbReference>
<keyword evidence="3" id="KW-1185">Reference proteome</keyword>
<comment type="caution">
    <text evidence="2">The sequence shown here is derived from an EMBL/GenBank/DDBJ whole genome shotgun (WGS) entry which is preliminary data.</text>
</comment>
<dbReference type="Pfam" id="PF00078">
    <property type="entry name" value="RVT_1"/>
    <property type="match status" value="1"/>
</dbReference>
<proteinExistence type="predicted"/>
<dbReference type="GO" id="GO:0016787">
    <property type="term" value="F:hydrolase activity"/>
    <property type="evidence" value="ECO:0007669"/>
    <property type="project" value="UniProtKB-KW"/>
</dbReference>
<dbReference type="PROSITE" id="PS50878">
    <property type="entry name" value="RT_POL"/>
    <property type="match status" value="1"/>
</dbReference>
<dbReference type="GO" id="GO:0003964">
    <property type="term" value="F:RNA-directed DNA polymerase activity"/>
    <property type="evidence" value="ECO:0007669"/>
    <property type="project" value="UniProtKB-KW"/>
</dbReference>
<organism evidence="2 3">
    <name type="scientific">Elysia marginata</name>
    <dbReference type="NCBI Taxonomy" id="1093978"/>
    <lineage>
        <taxon>Eukaryota</taxon>
        <taxon>Metazoa</taxon>
        <taxon>Spiralia</taxon>
        <taxon>Lophotrochozoa</taxon>
        <taxon>Mollusca</taxon>
        <taxon>Gastropoda</taxon>
        <taxon>Heterobranchia</taxon>
        <taxon>Euthyneura</taxon>
        <taxon>Panpulmonata</taxon>
        <taxon>Sacoglossa</taxon>
        <taxon>Placobranchoidea</taxon>
        <taxon>Plakobranchidae</taxon>
        <taxon>Elysia</taxon>
    </lineage>
</organism>
<dbReference type="InterPro" id="IPR000477">
    <property type="entry name" value="RT_dom"/>
</dbReference>
<accession>A0AAV4GPH0</accession>
<dbReference type="InterPro" id="IPR043502">
    <property type="entry name" value="DNA/RNA_pol_sf"/>
</dbReference>
<dbReference type="GO" id="GO:0004519">
    <property type="term" value="F:endonuclease activity"/>
    <property type="evidence" value="ECO:0007669"/>
    <property type="project" value="UniProtKB-KW"/>
</dbReference>
<dbReference type="Gene3D" id="3.10.10.10">
    <property type="entry name" value="HIV Type 1 Reverse Transcriptase, subunit A, domain 1"/>
    <property type="match status" value="1"/>
</dbReference>
<dbReference type="InterPro" id="IPR043128">
    <property type="entry name" value="Rev_trsase/Diguanyl_cyclase"/>
</dbReference>
<evidence type="ECO:0000313" key="2">
    <source>
        <dbReference type="EMBL" id="GFR87683.1"/>
    </source>
</evidence>
<reference evidence="2 3" key="1">
    <citation type="journal article" date="2021" name="Elife">
        <title>Chloroplast acquisition without the gene transfer in kleptoplastic sea slugs, Plakobranchus ocellatus.</title>
        <authorList>
            <person name="Maeda T."/>
            <person name="Takahashi S."/>
            <person name="Yoshida T."/>
            <person name="Shimamura S."/>
            <person name="Takaki Y."/>
            <person name="Nagai Y."/>
            <person name="Toyoda A."/>
            <person name="Suzuki Y."/>
            <person name="Arimoto A."/>
            <person name="Ishii H."/>
            <person name="Satoh N."/>
            <person name="Nishiyama T."/>
            <person name="Hasebe M."/>
            <person name="Maruyama T."/>
            <person name="Minagawa J."/>
            <person name="Obokata J."/>
            <person name="Shigenobu S."/>
        </authorList>
    </citation>
    <scope>NUCLEOTIDE SEQUENCE [LARGE SCALE GENOMIC DNA]</scope>
</reference>
<evidence type="ECO:0000313" key="3">
    <source>
        <dbReference type="Proteomes" id="UP000762676"/>
    </source>
</evidence>
<name>A0AAV4GPH0_9GAST</name>
<dbReference type="AlphaFoldDB" id="A0AAV4GPH0"/>
<dbReference type="Gene3D" id="3.30.70.270">
    <property type="match status" value="1"/>
</dbReference>
<dbReference type="PANTHER" id="PTHR37984">
    <property type="entry name" value="PROTEIN CBG26694"/>
    <property type="match status" value="1"/>
</dbReference>
<feature type="domain" description="Reverse transcriptase" evidence="1">
    <location>
        <begin position="4"/>
        <end position="183"/>
    </location>
</feature>